<organism evidence="12 13">
    <name type="scientific">Desulfosarcina widdelii</name>
    <dbReference type="NCBI Taxonomy" id="947919"/>
    <lineage>
        <taxon>Bacteria</taxon>
        <taxon>Pseudomonadati</taxon>
        <taxon>Thermodesulfobacteriota</taxon>
        <taxon>Desulfobacteria</taxon>
        <taxon>Desulfobacterales</taxon>
        <taxon>Desulfosarcinaceae</taxon>
        <taxon>Desulfosarcina</taxon>
    </lineage>
</organism>
<dbReference type="PANTHER" id="PTHR43284:SF1">
    <property type="entry name" value="ASPARAGINE SYNTHETASE"/>
    <property type="match status" value="1"/>
</dbReference>
<dbReference type="NCBIfam" id="TIGR01536">
    <property type="entry name" value="asn_synth_AEB"/>
    <property type="match status" value="1"/>
</dbReference>
<feature type="active site" description="For GATase activity" evidence="8">
    <location>
        <position position="2"/>
    </location>
</feature>
<dbReference type="RefSeq" id="WP_155302125.1">
    <property type="nucleotide sequence ID" value="NZ_AP021875.1"/>
</dbReference>
<dbReference type="InterPro" id="IPR006426">
    <property type="entry name" value="Asn_synth_AEB"/>
</dbReference>
<dbReference type="CDD" id="cd00712">
    <property type="entry name" value="AsnB"/>
    <property type="match status" value="1"/>
</dbReference>
<proteinExistence type="inferred from homology"/>
<keyword evidence="13" id="KW-1185">Reference proteome</keyword>
<evidence type="ECO:0000313" key="13">
    <source>
        <dbReference type="Proteomes" id="UP000427769"/>
    </source>
</evidence>
<dbReference type="Pfam" id="PF00733">
    <property type="entry name" value="Asn_synthase"/>
    <property type="match status" value="1"/>
</dbReference>
<dbReference type="PIRSF" id="PIRSF001589">
    <property type="entry name" value="Asn_synthetase_glu-h"/>
    <property type="match status" value="1"/>
</dbReference>
<dbReference type="InterPro" id="IPR017932">
    <property type="entry name" value="GATase_2_dom"/>
</dbReference>
<feature type="binding site" evidence="9">
    <location>
        <position position="288"/>
    </location>
    <ligand>
        <name>ATP</name>
        <dbReference type="ChEBI" id="CHEBI:30616"/>
    </ligand>
</feature>
<feature type="binding site" evidence="9">
    <location>
        <begin position="360"/>
        <end position="361"/>
    </location>
    <ligand>
        <name>ATP</name>
        <dbReference type="ChEBI" id="CHEBI:30616"/>
    </ligand>
</feature>
<reference evidence="12 13" key="1">
    <citation type="submission" date="2019-11" db="EMBL/GenBank/DDBJ databases">
        <title>Comparative genomics of hydrocarbon-degrading Desulfosarcina strains.</title>
        <authorList>
            <person name="Watanabe M."/>
            <person name="Kojima H."/>
            <person name="Fukui M."/>
        </authorList>
    </citation>
    <scope>NUCLEOTIDE SEQUENCE [LARGE SCALE GENOMIC DNA]</scope>
    <source>
        <strain evidence="12 13">PP31</strain>
    </source>
</reference>
<keyword evidence="5 9" id="KW-0067">ATP-binding</keyword>
<dbReference type="Gene3D" id="3.60.20.10">
    <property type="entry name" value="Glutamine Phosphoribosylpyrophosphate, subunit 1, domain 1"/>
    <property type="match status" value="1"/>
</dbReference>
<accession>A0A5K7YXA8</accession>
<evidence type="ECO:0000256" key="5">
    <source>
        <dbReference type="ARBA" id="ARBA00022840"/>
    </source>
</evidence>
<dbReference type="GO" id="GO:0006529">
    <property type="term" value="P:asparagine biosynthetic process"/>
    <property type="evidence" value="ECO:0007669"/>
    <property type="project" value="UniProtKB-KW"/>
</dbReference>
<keyword evidence="4 9" id="KW-0547">Nucleotide-binding</keyword>
<comment type="pathway">
    <text evidence="1">Amino-acid biosynthesis; L-asparagine biosynthesis; L-asparagine from L-aspartate (L-Gln route): step 1/1.</text>
</comment>
<dbReference type="EMBL" id="AP021875">
    <property type="protein sequence ID" value="BBO72970.1"/>
    <property type="molecule type" value="Genomic_DNA"/>
</dbReference>
<dbReference type="InterPro" id="IPR029055">
    <property type="entry name" value="Ntn_hydrolases_N"/>
</dbReference>
<dbReference type="SUPFAM" id="SSF52402">
    <property type="entry name" value="Adenine nucleotide alpha hydrolases-like"/>
    <property type="match status" value="1"/>
</dbReference>
<dbReference type="InterPro" id="IPR033738">
    <property type="entry name" value="AsnB_N"/>
</dbReference>
<dbReference type="OrthoDB" id="9763290at2"/>
<dbReference type="PROSITE" id="PS51278">
    <property type="entry name" value="GATASE_TYPE_2"/>
    <property type="match status" value="1"/>
</dbReference>
<keyword evidence="12" id="KW-0808">Transferase</keyword>
<evidence type="ECO:0000256" key="9">
    <source>
        <dbReference type="PIRSR" id="PIRSR001589-2"/>
    </source>
</evidence>
<dbReference type="Proteomes" id="UP000427769">
    <property type="component" value="Chromosome"/>
</dbReference>
<dbReference type="AlphaFoldDB" id="A0A5K7YXA8"/>
<feature type="site" description="Important for beta-aspartyl-AMP intermediate formation" evidence="10">
    <location>
        <position position="362"/>
    </location>
</feature>
<dbReference type="GO" id="GO:0005524">
    <property type="term" value="F:ATP binding"/>
    <property type="evidence" value="ECO:0007669"/>
    <property type="project" value="UniProtKB-KW"/>
</dbReference>
<evidence type="ECO:0000256" key="6">
    <source>
        <dbReference type="ARBA" id="ARBA00022962"/>
    </source>
</evidence>
<dbReference type="GO" id="GO:0016740">
    <property type="term" value="F:transferase activity"/>
    <property type="evidence" value="ECO:0007669"/>
    <property type="project" value="UniProtKB-KW"/>
</dbReference>
<name>A0A5K7YXA8_9BACT</name>
<dbReference type="EC" id="6.3.5.4" evidence="3"/>
<evidence type="ECO:0000256" key="8">
    <source>
        <dbReference type="PIRSR" id="PIRSR001589-1"/>
    </source>
</evidence>
<evidence type="ECO:0000259" key="11">
    <source>
        <dbReference type="PROSITE" id="PS51278"/>
    </source>
</evidence>
<keyword evidence="6 8" id="KW-0315">Glutamine amidotransferase</keyword>
<evidence type="ECO:0000256" key="4">
    <source>
        <dbReference type="ARBA" id="ARBA00022741"/>
    </source>
</evidence>
<dbReference type="InterPro" id="IPR014729">
    <property type="entry name" value="Rossmann-like_a/b/a_fold"/>
</dbReference>
<feature type="domain" description="Glutamine amidotransferase type-2" evidence="11">
    <location>
        <begin position="2"/>
        <end position="213"/>
    </location>
</feature>
<evidence type="ECO:0000256" key="2">
    <source>
        <dbReference type="ARBA" id="ARBA00005752"/>
    </source>
</evidence>
<dbReference type="KEGG" id="dwd:DSCW_03870"/>
<dbReference type="GO" id="GO:0004066">
    <property type="term" value="F:asparagine synthase (glutamine-hydrolyzing) activity"/>
    <property type="evidence" value="ECO:0007669"/>
    <property type="project" value="UniProtKB-EC"/>
</dbReference>
<dbReference type="Gene3D" id="3.40.50.620">
    <property type="entry name" value="HUPs"/>
    <property type="match status" value="1"/>
</dbReference>
<dbReference type="SUPFAM" id="SSF56235">
    <property type="entry name" value="N-terminal nucleophile aminohydrolases (Ntn hydrolases)"/>
    <property type="match status" value="1"/>
</dbReference>
<dbReference type="Pfam" id="PF13537">
    <property type="entry name" value="GATase_7"/>
    <property type="match status" value="1"/>
</dbReference>
<gene>
    <name evidence="12" type="ORF">DSCW_03870</name>
</gene>
<sequence length="620" mass="71930">MCGITGIINHDKDIRISESVLNSMCAAMTHRGPDEGGVWTHHNVGIGMRRLKIIDLVSGSQPMHNEDKSIWIVFNGEIYNFQELKIDLEKRGHFFKTKSDTETIIHLYEEYGRECIHYLRGMFAFAIYDLNKDTLFLVRDRLGIKPLFYLDTGTSLLFGSEIKCLLEHPDVECSVHHPSIITFFAFGYVPDPDTMFEKVKKLPPGHMLTYRDGYSDIQQYWNIKFQHNEVYSEEYYIERILYHLDEAVRLRLLSDVPLGAFLSGGIDSSMVVAMMARNMGTRVKTFSIGFENQSYSELEYARAVSTLYDTEHHEEIVRPDAEAIIDDLIHQFDEPFADSSAIPTFYVSKMTRKHVTVSLSGDGGDELFAGYDRYFSGFIERMSIYVPLTWRKFFFLNLASCLPEFFPGINTLRHLACNPDQRYLRSISKGVTTIHKEVFSDDLKEMLTTSDPSSVMLKYLSEVQRLGMLSKMQYLDIKTYLPGDILTKVDRMSMLVSLEARVPFLDHKLVEFAATIPPAVLVKKNDSKYLLKKAAERLLPEKVIYRPKMGFAVPIAEWLRNEWEEISKDLILSDQSSVRRFFCPAFINRIFKEHKSRRRNHDYLIWTLMVLELWFKKYAD</sequence>
<comment type="similarity">
    <text evidence="2">Belongs to the asparagine synthetase family.</text>
</comment>
<dbReference type="InterPro" id="IPR051786">
    <property type="entry name" value="ASN_synthetase/amidase"/>
</dbReference>
<evidence type="ECO:0000313" key="12">
    <source>
        <dbReference type="EMBL" id="BBO72970.1"/>
    </source>
</evidence>
<comment type="catalytic activity">
    <reaction evidence="7">
        <text>L-aspartate + L-glutamine + ATP + H2O = L-asparagine + L-glutamate + AMP + diphosphate + H(+)</text>
        <dbReference type="Rhea" id="RHEA:12228"/>
        <dbReference type="ChEBI" id="CHEBI:15377"/>
        <dbReference type="ChEBI" id="CHEBI:15378"/>
        <dbReference type="ChEBI" id="CHEBI:29985"/>
        <dbReference type="ChEBI" id="CHEBI:29991"/>
        <dbReference type="ChEBI" id="CHEBI:30616"/>
        <dbReference type="ChEBI" id="CHEBI:33019"/>
        <dbReference type="ChEBI" id="CHEBI:58048"/>
        <dbReference type="ChEBI" id="CHEBI:58359"/>
        <dbReference type="ChEBI" id="CHEBI:456215"/>
        <dbReference type="EC" id="6.3.5.4"/>
    </reaction>
</comment>
<keyword evidence="8" id="KW-0028">Amino-acid biosynthesis</keyword>
<protein>
    <recommendedName>
        <fullName evidence="3">asparagine synthase (glutamine-hydrolyzing)</fullName>
        <ecNumber evidence="3">6.3.5.4</ecNumber>
    </recommendedName>
</protein>
<evidence type="ECO:0000256" key="7">
    <source>
        <dbReference type="ARBA" id="ARBA00048741"/>
    </source>
</evidence>
<dbReference type="GO" id="GO:0005829">
    <property type="term" value="C:cytosol"/>
    <property type="evidence" value="ECO:0007669"/>
    <property type="project" value="TreeGrafter"/>
</dbReference>
<dbReference type="InterPro" id="IPR001962">
    <property type="entry name" value="Asn_synthase"/>
</dbReference>
<dbReference type="PANTHER" id="PTHR43284">
    <property type="entry name" value="ASPARAGINE SYNTHETASE (GLUTAMINE-HYDROLYZING)"/>
    <property type="match status" value="1"/>
</dbReference>
<evidence type="ECO:0000256" key="1">
    <source>
        <dbReference type="ARBA" id="ARBA00005187"/>
    </source>
</evidence>
<evidence type="ECO:0000256" key="10">
    <source>
        <dbReference type="PIRSR" id="PIRSR001589-3"/>
    </source>
</evidence>
<feature type="binding site" evidence="9">
    <location>
        <position position="100"/>
    </location>
    <ligand>
        <name>L-glutamine</name>
        <dbReference type="ChEBI" id="CHEBI:58359"/>
    </ligand>
</feature>
<evidence type="ECO:0000256" key="3">
    <source>
        <dbReference type="ARBA" id="ARBA00012737"/>
    </source>
</evidence>
<keyword evidence="8" id="KW-0061">Asparagine biosynthesis</keyword>
<dbReference type="CDD" id="cd01991">
    <property type="entry name" value="Asn_synthase_B_C"/>
    <property type="match status" value="1"/>
</dbReference>